<dbReference type="AlphaFoldDB" id="D2VAP9"/>
<organism evidence="3">
    <name type="scientific">Naegleria gruberi</name>
    <name type="common">Amoeba</name>
    <dbReference type="NCBI Taxonomy" id="5762"/>
    <lineage>
        <taxon>Eukaryota</taxon>
        <taxon>Discoba</taxon>
        <taxon>Heterolobosea</taxon>
        <taxon>Tetramitia</taxon>
        <taxon>Eutetramitia</taxon>
        <taxon>Vahlkampfiidae</taxon>
        <taxon>Naegleria</taxon>
    </lineage>
</organism>
<dbReference type="VEuPathDB" id="AmoebaDB:NAEGRDRAFT_65932"/>
<gene>
    <name evidence="2" type="ORF">NAEGRDRAFT_65932</name>
</gene>
<name>D2VAP9_NAEGR</name>
<keyword evidence="3" id="KW-1185">Reference proteome</keyword>
<dbReference type="GeneID" id="8859289"/>
<protein>
    <submittedName>
        <fullName evidence="2">Predicted protein</fullName>
    </submittedName>
</protein>
<dbReference type="Proteomes" id="UP000006671">
    <property type="component" value="Unassembled WGS sequence"/>
</dbReference>
<proteinExistence type="predicted"/>
<keyword evidence="1" id="KW-0175">Coiled coil</keyword>
<evidence type="ECO:0000313" key="2">
    <source>
        <dbReference type="EMBL" id="EFC46115.1"/>
    </source>
</evidence>
<dbReference type="RefSeq" id="XP_002678859.1">
    <property type="nucleotide sequence ID" value="XM_002678813.1"/>
</dbReference>
<sequence>MLKHTLHYADYSSWTASEVVSLYMHLKQGTRKNRHHLAFLYFLGCDGTLVDAIVTSSKKDAPSSLSGSPEYVVSFHRMMLLYPNIDMIEAVNKVVENKRKSAKKRIKSLLKQEGAIDIIFKLLFRHECLMESSTFIDSKLSCALVETTFAHVLKRGDGFIFDLVDPILFKVYFQTMFEAYRGPMWEYISEHKENIESVFETFIMMLLLEESYHSKENSIKTTSLFAELPKSYQNYTLALNTFVRDPTLNKKTGNSSLIPGLWYAMLDSFFADSFSKPDDSMGPDGVFFLKPLNNNDKPILVMAAMTTVSDLITDKYQPEEALRLYETTDPKNIGVCRNKNSYKQEIDLDVQHMSQKFNLRKRRCLRWLVCPFMKPPGIEFIRNNYRNRLKPFQDDLHDLIITTKQDIDLCISKFQNKPYHSFIENIWDYCCRK</sequence>
<reference evidence="2 3" key="1">
    <citation type="journal article" date="2010" name="Cell">
        <title>The genome of Naegleria gruberi illuminates early eukaryotic versatility.</title>
        <authorList>
            <person name="Fritz-Laylin L.K."/>
            <person name="Prochnik S.E."/>
            <person name="Ginger M.L."/>
            <person name="Dacks J.B."/>
            <person name="Carpenter M.L."/>
            <person name="Field M.C."/>
            <person name="Kuo A."/>
            <person name="Paredez A."/>
            <person name="Chapman J."/>
            <person name="Pham J."/>
            <person name="Shu S."/>
            <person name="Neupane R."/>
            <person name="Cipriano M."/>
            <person name="Mancuso J."/>
            <person name="Tu H."/>
            <person name="Salamov A."/>
            <person name="Lindquist E."/>
            <person name="Shapiro H."/>
            <person name="Lucas S."/>
            <person name="Grigoriev I.V."/>
            <person name="Cande W.Z."/>
            <person name="Fulton C."/>
            <person name="Rokhsar D.S."/>
            <person name="Dawson S.C."/>
        </authorList>
    </citation>
    <scope>NUCLEOTIDE SEQUENCE [LARGE SCALE GENOMIC DNA]</scope>
    <source>
        <strain evidence="2 3">NEG-M</strain>
    </source>
</reference>
<accession>D2VAP9</accession>
<feature type="coiled-coil region" evidence="1">
    <location>
        <begin position="85"/>
        <end position="112"/>
    </location>
</feature>
<dbReference type="InParanoid" id="D2VAP9"/>
<dbReference type="EMBL" id="GG738860">
    <property type="protein sequence ID" value="EFC46115.1"/>
    <property type="molecule type" value="Genomic_DNA"/>
</dbReference>
<evidence type="ECO:0000313" key="3">
    <source>
        <dbReference type="Proteomes" id="UP000006671"/>
    </source>
</evidence>
<evidence type="ECO:0000256" key="1">
    <source>
        <dbReference type="SAM" id="Coils"/>
    </source>
</evidence>
<dbReference type="KEGG" id="ngr:NAEGRDRAFT_65932"/>